<dbReference type="Pfam" id="PF14559">
    <property type="entry name" value="TPR_19"/>
    <property type="match status" value="1"/>
</dbReference>
<name>A0A2S8FCC6_9BACT</name>
<organism evidence="2 3">
    <name type="scientific">Blastopirellula marina</name>
    <dbReference type="NCBI Taxonomy" id="124"/>
    <lineage>
        <taxon>Bacteria</taxon>
        <taxon>Pseudomonadati</taxon>
        <taxon>Planctomycetota</taxon>
        <taxon>Planctomycetia</taxon>
        <taxon>Pirellulales</taxon>
        <taxon>Pirellulaceae</taxon>
        <taxon>Blastopirellula</taxon>
    </lineage>
</organism>
<reference evidence="2 3" key="1">
    <citation type="submission" date="2018-02" db="EMBL/GenBank/DDBJ databases">
        <title>Comparative genomes isolates from brazilian mangrove.</title>
        <authorList>
            <person name="Araujo J.E."/>
            <person name="Taketani R.G."/>
            <person name="Silva M.C.P."/>
            <person name="Loureco M.V."/>
            <person name="Andreote F.D."/>
        </authorList>
    </citation>
    <scope>NUCLEOTIDE SEQUENCE [LARGE SCALE GENOMIC DNA]</scope>
    <source>
        <strain evidence="2 3">Hex-1 MGV</strain>
    </source>
</reference>
<evidence type="ECO:0008006" key="4">
    <source>
        <dbReference type="Google" id="ProtNLM"/>
    </source>
</evidence>
<evidence type="ECO:0000313" key="3">
    <source>
        <dbReference type="Proteomes" id="UP000238322"/>
    </source>
</evidence>
<dbReference type="SMART" id="SM00028">
    <property type="entry name" value="TPR"/>
    <property type="match status" value="13"/>
</dbReference>
<feature type="repeat" description="TPR" evidence="1">
    <location>
        <begin position="1282"/>
        <end position="1315"/>
    </location>
</feature>
<feature type="repeat" description="TPR" evidence="1">
    <location>
        <begin position="406"/>
        <end position="439"/>
    </location>
</feature>
<dbReference type="PANTHER" id="PTHR12558">
    <property type="entry name" value="CELL DIVISION CYCLE 16,23,27"/>
    <property type="match status" value="1"/>
</dbReference>
<dbReference type="GO" id="GO:0051301">
    <property type="term" value="P:cell division"/>
    <property type="evidence" value="ECO:0007669"/>
    <property type="project" value="TreeGrafter"/>
</dbReference>
<dbReference type="Pfam" id="PF13432">
    <property type="entry name" value="TPR_16"/>
    <property type="match status" value="1"/>
</dbReference>
<dbReference type="OrthoDB" id="255895at2"/>
<evidence type="ECO:0000313" key="2">
    <source>
        <dbReference type="EMBL" id="PQO29799.1"/>
    </source>
</evidence>
<dbReference type="Proteomes" id="UP000238322">
    <property type="component" value="Unassembled WGS sequence"/>
</dbReference>
<dbReference type="Pfam" id="PF13181">
    <property type="entry name" value="TPR_8"/>
    <property type="match status" value="1"/>
</dbReference>
<comment type="caution">
    <text evidence="2">The sequence shown here is derived from an EMBL/GenBank/DDBJ whole genome shotgun (WGS) entry which is preliminary data.</text>
</comment>
<evidence type="ECO:0000256" key="1">
    <source>
        <dbReference type="PROSITE-ProRule" id="PRU00339"/>
    </source>
</evidence>
<dbReference type="PANTHER" id="PTHR12558:SF44">
    <property type="entry name" value="TETRATRICOPEPTIDE REPEAT-CONTAINING PROTEIN"/>
    <property type="match status" value="1"/>
</dbReference>
<dbReference type="EMBL" id="PUHY01000015">
    <property type="protein sequence ID" value="PQO29799.1"/>
    <property type="molecule type" value="Genomic_DNA"/>
</dbReference>
<protein>
    <recommendedName>
        <fullName evidence="4">PEP-CTERM system TPR-repeat protein PrsT</fullName>
    </recommendedName>
</protein>
<proteinExistence type="predicted"/>
<dbReference type="SUPFAM" id="SSF48452">
    <property type="entry name" value="TPR-like"/>
    <property type="match status" value="7"/>
</dbReference>
<dbReference type="Gene3D" id="1.25.40.10">
    <property type="entry name" value="Tetratricopeptide repeat domain"/>
    <property type="match status" value="9"/>
</dbReference>
<gene>
    <name evidence="2" type="ORF">C5Y83_27540</name>
</gene>
<keyword evidence="1" id="KW-0802">TPR repeat</keyword>
<dbReference type="RefSeq" id="WP_105332993.1">
    <property type="nucleotide sequence ID" value="NZ_PUHY01000015.1"/>
</dbReference>
<accession>A0A2S8FCC6</accession>
<dbReference type="InterPro" id="IPR011990">
    <property type="entry name" value="TPR-like_helical_dom_sf"/>
</dbReference>
<dbReference type="GO" id="GO:0006396">
    <property type="term" value="P:RNA processing"/>
    <property type="evidence" value="ECO:0007669"/>
    <property type="project" value="InterPro"/>
</dbReference>
<dbReference type="PROSITE" id="PS50005">
    <property type="entry name" value="TPR"/>
    <property type="match status" value="2"/>
</dbReference>
<dbReference type="InterPro" id="IPR003107">
    <property type="entry name" value="HAT"/>
</dbReference>
<sequence>MRTLNIRLLLMLLAGVVVFGGIFHGIHLYQSSKLGDAFLRAAERAKAEEDYSGAIQNIQKYIVLKPNDPEALAELGLLLSTYGNAKQAFFTLERALRRDETRTDVRRELVSVAVKVGRYSDAQTHLSDYLLKESPKDGELLLLLARCQFASGEYSKAANSLDSAIENAPSLLEAYHLQVQILRGPLERRSAALDVLDQMVEANPASIEAYVTRGEYLLQHKNEPEVLAAYSDVGNEEDGTLGYEPAVISQAASDSQKALELDSESLGANLLAARCAQAEKRFEEANGYLTKAMQLFPNFPITYTILAELEIQQDDTEGAIEWLNKGINVVDEKSDLLWNLANILIDQGKIDQANDAINQLANTEHPKSTVNFLRARLAVSKGEWLAAVRQLEPLRPALTQWPDLAKQVEFQLGTCYRQLGKTDLQLTAFRRAATIDPFWLPARLGVAQGLLALGRIDEAYQEFEYAVRLPGATTLVLLDLARLNILRNLQRNPDQRNWEASEQILSSIEKGTPNSIAVPILRAEMLVAKGETQNAEQVLMEAKNTHPDEADLWMTLVALALRRNELSKAESILDDAKQQLGDGPALRLAEGRLAALSNKETAGDKLRTLADNVNDFDPSEVLLLTRGLANLALAISDFELAEELCVELSKLDPNNLSIQLLLFDLALLGDRKSILEEALGSIKRIEGDGPLWRYGEAVRLTVEGRGEDGDASALATAEIHLAEARISRPSWSRIPLLMAEIDDMQDDTDNAVRHYLEAIELGERNPKAISRLVSLLYKQKRYVEADQVIRRLQEQKSPFSGDMVRMAADISLRLDDFDRAIEIAQEAAENSSEFRDHLWLAQVLGVLGRDEESEAKFRYAIELAPDTPDVWIGYVGFLARSGQEAKAQQVIAEAEKRLPPDQVALTLASCFESLKQLESAEQQYKEAIGEAPSDIQVLRRIAGFYLSQGNAAAALPYLEKIIAQSDQANDEDLVWSRRNLAILVGTKGDRLGFERAMSLLDTNLDYDPKSLADMRAKAIILANRGESKERTLAIQLLEQVVRQQSEPSESDIFLLANLHISESEYLAKIKHQPADAALEWRKARRHMQGLLAANPNEARYVQTYVDALLRQGENHEAGLWFDQLKSISSSEITLLGLQVRVLIANKRFEDVVQVLEDKTQHLSKDGSQDVVATISLGQLLEVAGTRLEKLEKSEEATKLFNQSEKLYASVIDSEKSDPLVLAGFLARRQRFDEAIQAATKELSQATPEQIANFAVNISQQGKDFNNLEQFLNQGLSEHKNAAPILSVLADVHIGQGRYSEAEKDYRKMLADNPNNVVVLNNLAFLLALREQNPVDAKQFIEKAIDLAGPRAALLDTRGVVLSAIGEHLNAVADLQKAVAENPSANRLFHLAVALQRAGNKKAAADVLLKAKERGLTPEDFSPLEQDLLRKLESTL</sequence>
<dbReference type="InterPro" id="IPR019734">
    <property type="entry name" value="TPR_rpt"/>
</dbReference>
<dbReference type="SMART" id="SM00386">
    <property type="entry name" value="HAT"/>
    <property type="match status" value="4"/>
</dbReference>